<evidence type="ECO:0000259" key="1">
    <source>
        <dbReference type="PROSITE" id="PS51379"/>
    </source>
</evidence>
<sequence>MAVEIIVDREKCIGCGRCYDVCPKGPLIWTKDENGKYYAYDVEYCHNCKFCAGRCPTNAILIKVVKPKKKDENKNKK</sequence>
<dbReference type="Gene3D" id="3.30.70.20">
    <property type="match status" value="1"/>
</dbReference>
<name>A0A832T3K8_9EURY</name>
<accession>A0A832T3K8</accession>
<dbReference type="EMBL" id="DUJR01000007">
    <property type="protein sequence ID" value="HII59363.1"/>
    <property type="molecule type" value="Genomic_DNA"/>
</dbReference>
<protein>
    <submittedName>
        <fullName evidence="2">Ferredoxin family protein</fullName>
    </submittedName>
</protein>
<dbReference type="SUPFAM" id="SSF54862">
    <property type="entry name" value="4Fe-4S ferredoxins"/>
    <property type="match status" value="1"/>
</dbReference>
<gene>
    <name evidence="2" type="ORF">HA335_02095</name>
</gene>
<dbReference type="PROSITE" id="PS00198">
    <property type="entry name" value="4FE4S_FER_1"/>
    <property type="match status" value="1"/>
</dbReference>
<proteinExistence type="predicted"/>
<comment type="caution">
    <text evidence="2">The sequence shown here is derived from an EMBL/GenBank/DDBJ whole genome shotgun (WGS) entry which is preliminary data.</text>
</comment>
<dbReference type="PANTHER" id="PTHR43122:SF1">
    <property type="entry name" value="IRON-SULFUR-BINDING PROTEIN"/>
    <property type="match status" value="1"/>
</dbReference>
<dbReference type="SMR" id="A0A832T3K8"/>
<dbReference type="AlphaFoldDB" id="A0A832T3K8"/>
<reference evidence="2" key="1">
    <citation type="journal article" date="2020" name="bioRxiv">
        <title>A rank-normalized archaeal taxonomy based on genome phylogeny resolves widespread incomplete and uneven classifications.</title>
        <authorList>
            <person name="Rinke C."/>
            <person name="Chuvochina M."/>
            <person name="Mussig A.J."/>
            <person name="Chaumeil P.-A."/>
            <person name="Waite D.W."/>
            <person name="Whitman W.B."/>
            <person name="Parks D.H."/>
            <person name="Hugenholtz P."/>
        </authorList>
    </citation>
    <scope>NUCLEOTIDE SEQUENCE</scope>
    <source>
        <strain evidence="2">UBA8849</strain>
    </source>
</reference>
<evidence type="ECO:0000313" key="3">
    <source>
        <dbReference type="Proteomes" id="UP000645676"/>
    </source>
</evidence>
<dbReference type="PANTHER" id="PTHR43122">
    <property type="entry name" value="FERREDOXIN SUBUNIT OF PYRUVATE:FLAVODOXIN OXIDOREDUCTASE-RELATED"/>
    <property type="match status" value="1"/>
</dbReference>
<feature type="domain" description="4Fe-4S ferredoxin-type" evidence="1">
    <location>
        <begin position="3"/>
        <end position="32"/>
    </location>
</feature>
<organism evidence="2 3">
    <name type="scientific">Methanocaldococcus jannaschii</name>
    <dbReference type="NCBI Taxonomy" id="2190"/>
    <lineage>
        <taxon>Archaea</taxon>
        <taxon>Methanobacteriati</taxon>
        <taxon>Methanobacteriota</taxon>
        <taxon>Methanomada group</taxon>
        <taxon>Methanococci</taxon>
        <taxon>Methanococcales</taxon>
        <taxon>Methanocaldococcaceae</taxon>
        <taxon>Methanocaldococcus</taxon>
    </lineage>
</organism>
<dbReference type="Proteomes" id="UP000645676">
    <property type="component" value="Unassembled WGS sequence"/>
</dbReference>
<dbReference type="PROSITE" id="PS51379">
    <property type="entry name" value="4FE4S_FER_2"/>
    <property type="match status" value="2"/>
</dbReference>
<dbReference type="OMA" id="CYDVCPK"/>
<dbReference type="Pfam" id="PF12838">
    <property type="entry name" value="Fer4_7"/>
    <property type="match status" value="1"/>
</dbReference>
<dbReference type="InterPro" id="IPR017896">
    <property type="entry name" value="4Fe4S_Fe-S-bd"/>
</dbReference>
<dbReference type="InterPro" id="IPR017900">
    <property type="entry name" value="4Fe4S_Fe_S_CS"/>
</dbReference>
<dbReference type="GO" id="GO:0016491">
    <property type="term" value="F:oxidoreductase activity"/>
    <property type="evidence" value="ECO:0007669"/>
    <property type="project" value="UniProtKB-ARBA"/>
</dbReference>
<dbReference type="RefSeq" id="WP_010870227.1">
    <property type="nucleotide sequence ID" value="NC_000909.1"/>
</dbReference>
<evidence type="ECO:0000313" key="2">
    <source>
        <dbReference type="EMBL" id="HII59363.1"/>
    </source>
</evidence>
<feature type="domain" description="4Fe-4S ferredoxin-type" evidence="1">
    <location>
        <begin position="36"/>
        <end position="65"/>
    </location>
</feature>